<accession>A0A3Q9RAJ1</accession>
<proteinExistence type="predicted"/>
<evidence type="ECO:0000313" key="2">
    <source>
        <dbReference type="EMBL" id="AZV01764.1"/>
    </source>
</evidence>
<feature type="region of interest" description="Disordered" evidence="1">
    <location>
        <begin position="1"/>
        <end position="35"/>
    </location>
</feature>
<sequence length="187" mass="21436">MANKEREELERMLEAEFPNENPRFTSTAEPPKRDEQVRALARPISERGLVPLTLESFVVSENPARVEWERYVREFLGQLSQESAHRVTAPMIFEWVTGEKIKDIAKREGVPKDAWRGGAASGSANMHLRHINWVLKEYFGEPHKTTIAGRAVGRAYAVRKYFRVKEKEPACLTLKPDWKAGTLDVTF</sequence>
<dbReference type="EMBL" id="MK308638">
    <property type="protein sequence ID" value="AZV01764.1"/>
    <property type="molecule type" value="Genomic_DNA"/>
</dbReference>
<organism evidence="2 3">
    <name type="scientific">Microbacterium phage ArMaWen</name>
    <dbReference type="NCBI Taxonomy" id="2500786"/>
    <lineage>
        <taxon>Viruses</taxon>
        <taxon>Duplodnaviria</taxon>
        <taxon>Heunggongvirae</taxon>
        <taxon>Uroviricota</taxon>
        <taxon>Caudoviricetes</taxon>
        <taxon>Eekayvirinae</taxon>
        <taxon>Tinytimothyvirus</taxon>
        <taxon>Tinytimothyvirus alex44</taxon>
    </lineage>
</organism>
<feature type="compositionally biased region" description="Basic and acidic residues" evidence="1">
    <location>
        <begin position="1"/>
        <end position="14"/>
    </location>
</feature>
<evidence type="ECO:0000256" key="1">
    <source>
        <dbReference type="SAM" id="MobiDB-lite"/>
    </source>
</evidence>
<evidence type="ECO:0000313" key="3">
    <source>
        <dbReference type="Proteomes" id="UP000286843"/>
    </source>
</evidence>
<dbReference type="Proteomes" id="UP000286843">
    <property type="component" value="Segment"/>
</dbReference>
<name>A0A3Q9RAJ1_9CAUD</name>
<gene>
    <name evidence="2" type="primary">1</name>
    <name evidence="2" type="ORF">SEA_ARMAWEN_1</name>
</gene>
<protein>
    <submittedName>
        <fullName evidence="2">Uncharacterized protein</fullName>
    </submittedName>
</protein>
<reference evidence="2 3" key="1">
    <citation type="submission" date="2018-12" db="EMBL/GenBank/DDBJ databases">
        <authorList>
            <person name="Coleman S.T."/>
            <person name="Adewumi O.M."/>
            <person name="Alachi P."/>
            <person name="Anderson S.J."/>
            <person name="Bakarey A.S."/>
            <person name="Beyer A.R."/>
            <person name="Biederman W.H."/>
            <person name="Bollivar D.W."/>
            <person name="Butela K.A."/>
            <person name="Byrum C.A."/>
            <person name="Collins D.P."/>
            <person name="Cresawn S.G."/>
            <person name="Dougan K.E."/>
            <person name="Duffy I."/>
            <person name="Eivazova E.R."/>
            <person name="Engstrom E.M."/>
            <person name="Fallest-Strobl P.C."/>
            <person name="Godde J.S."/>
            <person name="Lee J.S."/>
            <person name="Long J.A."/>
            <person name="Mastrapaolo M.D."/>
            <person name="Mathur V."/>
            <person name="Mesich B.L."/>
            <person name="Mitchell J.C."/>
            <person name="Moore R."/>
            <person name="Pandey S."/>
            <person name="Pollack M.J."/>
            <person name="Porter M.L."/>
            <person name="Reid N.M."/>
            <person name="Salvitti L.R."/>
            <person name="Sayre B.L."/>
            <person name="Schrock T.A."/>
            <person name="Sconiers W.B."/>
            <person name="Sheehy R."/>
            <person name="Shows K.H."/>
            <person name="Sprenkle A.B."/>
            <person name="Swerdlow S.J."/>
            <person name="Theoret J.R."/>
            <person name="Thompson K.M."/>
            <person name="Tibbetts T.J."/>
            <person name="Tigges M."/>
            <person name="Van A.R."/>
            <person name="Washington J.M."/>
            <person name="Windsor E.J."/>
            <person name="Garlena R.A."/>
            <person name="Russell D.A."/>
            <person name="Pope W.H."/>
            <person name="Jacobs-Sera D."/>
            <person name="Hatfull G.F."/>
        </authorList>
    </citation>
    <scope>NUCLEOTIDE SEQUENCE [LARGE SCALE GENOMIC DNA]</scope>
</reference>